<dbReference type="InterPro" id="IPR013653">
    <property type="entry name" value="GCN5-like_dom"/>
</dbReference>
<protein>
    <submittedName>
        <fullName evidence="1">GCN5-related N-acetyltransferase</fullName>
    </submittedName>
</protein>
<sequence>MPTEYDVWFTDDPREFLAVAGEVLAEEPVTGTVVATIAARFAEHGAPEGIPHAWFAVVRDDAGAIAGLAMRTAPFAPYPVYLLAMPDDAVRALASAVLARGEEVRGATGLRPAADVFLAAVAEATGGTVEVHLHHRLFELGTLVEPRPVPGRLRPVRAGEADLALTWVHQFFVDADEQAGRTGGHSAEASAFGLHDIERKLDEGVLWFWVDPDDRPVHLTGANPPAYGVGRIGPVFTPAAERGRGWAAAAVAEVSRLLRARGERVTLFTDQANPTSNALYQALGYRAVADTVQLVLG</sequence>
<dbReference type="PROSITE" id="PS51186">
    <property type="entry name" value="GNAT"/>
    <property type="match status" value="1"/>
</dbReference>
<dbReference type="Pfam" id="PF08445">
    <property type="entry name" value="FR47"/>
    <property type="match status" value="1"/>
</dbReference>
<dbReference type="GO" id="GO:0016747">
    <property type="term" value="F:acyltransferase activity, transferring groups other than amino-acyl groups"/>
    <property type="evidence" value="ECO:0007669"/>
    <property type="project" value="InterPro"/>
</dbReference>
<dbReference type="eggNOG" id="COG3393">
    <property type="taxonomic scope" value="Bacteria"/>
</dbReference>
<evidence type="ECO:0000313" key="2">
    <source>
        <dbReference type="Proteomes" id="UP000030300"/>
    </source>
</evidence>
<dbReference type="SUPFAM" id="SSF55729">
    <property type="entry name" value="Acyl-CoA N-acyltransferases (Nat)"/>
    <property type="match status" value="1"/>
</dbReference>
<keyword evidence="1" id="KW-0808">Transferase</keyword>
<dbReference type="AlphaFoldDB" id="A0A0A1DHL5"/>
<accession>A0A0A1DHL5</accession>
<keyword evidence="2" id="KW-1185">Reference proteome</keyword>
<dbReference type="Gene3D" id="3.40.630.30">
    <property type="match status" value="1"/>
</dbReference>
<dbReference type="Proteomes" id="UP000030300">
    <property type="component" value="Chromosome"/>
</dbReference>
<dbReference type="KEGG" id="psim:KR76_08570"/>
<dbReference type="RefSeq" id="WP_038677763.1">
    <property type="nucleotide sequence ID" value="NZ_BJMC01000008.1"/>
</dbReference>
<dbReference type="STRING" id="2045.KR76_08570"/>
<evidence type="ECO:0000313" key="1">
    <source>
        <dbReference type="EMBL" id="AIY16809.1"/>
    </source>
</evidence>
<dbReference type="EMBL" id="CP009896">
    <property type="protein sequence ID" value="AIY16809.1"/>
    <property type="molecule type" value="Genomic_DNA"/>
</dbReference>
<gene>
    <name evidence="1" type="ORF">KR76_08570</name>
</gene>
<organism evidence="1 2">
    <name type="scientific">Nocardioides simplex</name>
    <name type="common">Arthrobacter simplex</name>
    <dbReference type="NCBI Taxonomy" id="2045"/>
    <lineage>
        <taxon>Bacteria</taxon>
        <taxon>Bacillati</taxon>
        <taxon>Actinomycetota</taxon>
        <taxon>Actinomycetes</taxon>
        <taxon>Propionibacteriales</taxon>
        <taxon>Nocardioidaceae</taxon>
        <taxon>Pimelobacter</taxon>
    </lineage>
</organism>
<dbReference type="HOGENOM" id="CLU_064724_2_0_11"/>
<dbReference type="InterPro" id="IPR000182">
    <property type="entry name" value="GNAT_dom"/>
</dbReference>
<proteinExistence type="predicted"/>
<dbReference type="InterPro" id="IPR016181">
    <property type="entry name" value="Acyl_CoA_acyltransferase"/>
</dbReference>
<dbReference type="OrthoDB" id="3174529at2"/>
<dbReference type="GeneID" id="96608965"/>
<name>A0A0A1DHL5_NOCSI</name>
<reference evidence="1 2" key="1">
    <citation type="journal article" date="2015" name="Genome Announc.">
        <title>Complete Genome Sequence of Steroid-Transforming Nocardioides simplex VKM Ac-2033D.</title>
        <authorList>
            <person name="Shtratnikova V.Y."/>
            <person name="Schelkunov M.I."/>
            <person name="Pekov Y.A."/>
            <person name="Fokina V.V."/>
            <person name="Logacheva M.D."/>
            <person name="Sokolov S.L."/>
            <person name="Bragin E.Y."/>
            <person name="Ashapkin V.V."/>
            <person name="Donova M.V."/>
        </authorList>
    </citation>
    <scope>NUCLEOTIDE SEQUENCE [LARGE SCALE GENOMIC DNA]</scope>
    <source>
        <strain evidence="1 2">VKM Ac-2033D</strain>
    </source>
</reference>